<evidence type="ECO:0000256" key="1">
    <source>
        <dbReference type="ARBA" id="ARBA00001968"/>
    </source>
</evidence>
<accession>A0AAV0YA24</accession>
<keyword evidence="5" id="KW-0479">Metal-binding</keyword>
<proteinExistence type="inferred from homology"/>
<evidence type="ECO:0000313" key="9">
    <source>
        <dbReference type="EMBL" id="CAI6376728.1"/>
    </source>
</evidence>
<dbReference type="GO" id="GO:0016787">
    <property type="term" value="F:hydrolase activity"/>
    <property type="evidence" value="ECO:0007669"/>
    <property type="project" value="UniProtKB-KW"/>
</dbReference>
<dbReference type="Pfam" id="PF13359">
    <property type="entry name" value="DDE_Tnp_4"/>
    <property type="match status" value="1"/>
</dbReference>
<feature type="domain" description="DDE Tnp4" evidence="8">
    <location>
        <begin position="175"/>
        <end position="329"/>
    </location>
</feature>
<dbReference type="GO" id="GO:0004518">
    <property type="term" value="F:nuclease activity"/>
    <property type="evidence" value="ECO:0007669"/>
    <property type="project" value="UniProtKB-KW"/>
</dbReference>
<dbReference type="PANTHER" id="PTHR22930:SF269">
    <property type="entry name" value="NUCLEASE HARBI1-LIKE PROTEIN"/>
    <property type="match status" value="1"/>
</dbReference>
<comment type="subcellular location">
    <subcellularLocation>
        <location evidence="2">Nucleus</location>
    </subcellularLocation>
</comment>
<evidence type="ECO:0000256" key="6">
    <source>
        <dbReference type="ARBA" id="ARBA00022801"/>
    </source>
</evidence>
<sequence>MANNYVLNAAADVFEQILILELEKKTKKREYWVRKWISRRNTLGASGTLLKELHFEDPRSYCNFLRVDYDMFYELLQKVGPIIQRQNTTMRTAIPAAIKLQVVLRYLASGDSISSLQYLYRVPKNTISCFLEEVLDAISSQLKEFIQVPKKKAEWEIITNGFNMKWNFPQCIGAIDGKHIVIKAPKHSGSLYFNYKNQFSIVLLALVDHDYNFTCLDIGSYGSASDGGIFGKSALNTAIIQNQLDLPENSVILGDEAFPLKEYLMKPFPRRPNQHIKERVYNYRHCRARRISENAFGILTNRFRIFSRTIDLEPNKVVKIVKACCTLHNWIRKKNKSNYGITTDIEDVVNNTVKLGSWREDPAPGGIINLAPTRDRNFNDAARLKRNQFANYFMGEGEVEWQYRMVNMQVV</sequence>
<keyword evidence="6" id="KW-0378">Hydrolase</keyword>
<dbReference type="Proteomes" id="UP001160148">
    <property type="component" value="Unassembled WGS sequence"/>
</dbReference>
<comment type="cofactor">
    <cofactor evidence="1">
        <name>a divalent metal cation</name>
        <dbReference type="ChEBI" id="CHEBI:60240"/>
    </cofactor>
</comment>
<reference evidence="9 10" key="1">
    <citation type="submission" date="2023-01" db="EMBL/GenBank/DDBJ databases">
        <authorList>
            <person name="Whitehead M."/>
        </authorList>
    </citation>
    <scope>NUCLEOTIDE SEQUENCE [LARGE SCALE GENOMIC DNA]</scope>
</reference>
<comment type="caution">
    <text evidence="9">The sequence shown here is derived from an EMBL/GenBank/DDBJ whole genome shotgun (WGS) entry which is preliminary data.</text>
</comment>
<protein>
    <recommendedName>
        <fullName evidence="8">DDE Tnp4 domain-containing protein</fullName>
    </recommendedName>
</protein>
<evidence type="ECO:0000256" key="3">
    <source>
        <dbReference type="ARBA" id="ARBA00006958"/>
    </source>
</evidence>
<comment type="similarity">
    <text evidence="3">Belongs to the HARBI1 family.</text>
</comment>
<dbReference type="EMBL" id="CARXXK010001562">
    <property type="protein sequence ID" value="CAI6376728.1"/>
    <property type="molecule type" value="Genomic_DNA"/>
</dbReference>
<dbReference type="PANTHER" id="PTHR22930">
    <property type="match status" value="1"/>
</dbReference>
<dbReference type="AlphaFoldDB" id="A0AAV0YA24"/>
<keyword evidence="4" id="KW-0540">Nuclease</keyword>
<evidence type="ECO:0000256" key="2">
    <source>
        <dbReference type="ARBA" id="ARBA00004123"/>
    </source>
</evidence>
<evidence type="ECO:0000313" key="10">
    <source>
        <dbReference type="Proteomes" id="UP001160148"/>
    </source>
</evidence>
<dbReference type="GO" id="GO:0046872">
    <property type="term" value="F:metal ion binding"/>
    <property type="evidence" value="ECO:0007669"/>
    <property type="project" value="UniProtKB-KW"/>
</dbReference>
<name>A0AAV0YA24_9HEMI</name>
<organism evidence="9 10">
    <name type="scientific">Macrosiphum euphorbiae</name>
    <name type="common">potato aphid</name>
    <dbReference type="NCBI Taxonomy" id="13131"/>
    <lineage>
        <taxon>Eukaryota</taxon>
        <taxon>Metazoa</taxon>
        <taxon>Ecdysozoa</taxon>
        <taxon>Arthropoda</taxon>
        <taxon>Hexapoda</taxon>
        <taxon>Insecta</taxon>
        <taxon>Pterygota</taxon>
        <taxon>Neoptera</taxon>
        <taxon>Paraneoptera</taxon>
        <taxon>Hemiptera</taxon>
        <taxon>Sternorrhyncha</taxon>
        <taxon>Aphidomorpha</taxon>
        <taxon>Aphidoidea</taxon>
        <taxon>Aphididae</taxon>
        <taxon>Macrosiphini</taxon>
        <taxon>Macrosiphum</taxon>
    </lineage>
</organism>
<dbReference type="InterPro" id="IPR027806">
    <property type="entry name" value="HARBI1_dom"/>
</dbReference>
<gene>
    <name evidence="9" type="ORF">MEUPH1_LOCUS30069</name>
</gene>
<keyword evidence="10" id="KW-1185">Reference proteome</keyword>
<evidence type="ECO:0000256" key="7">
    <source>
        <dbReference type="ARBA" id="ARBA00023242"/>
    </source>
</evidence>
<keyword evidence="7" id="KW-0539">Nucleus</keyword>
<evidence type="ECO:0000256" key="4">
    <source>
        <dbReference type="ARBA" id="ARBA00022722"/>
    </source>
</evidence>
<dbReference type="GO" id="GO:0005634">
    <property type="term" value="C:nucleus"/>
    <property type="evidence" value="ECO:0007669"/>
    <property type="project" value="UniProtKB-SubCell"/>
</dbReference>
<evidence type="ECO:0000256" key="5">
    <source>
        <dbReference type="ARBA" id="ARBA00022723"/>
    </source>
</evidence>
<dbReference type="InterPro" id="IPR045249">
    <property type="entry name" value="HARBI1-like"/>
</dbReference>
<evidence type="ECO:0000259" key="8">
    <source>
        <dbReference type="Pfam" id="PF13359"/>
    </source>
</evidence>